<reference evidence="1 2" key="1">
    <citation type="journal article" date="2013" name="Curr. Biol.">
        <title>The Genome of the Foraminiferan Reticulomyxa filosa.</title>
        <authorList>
            <person name="Glockner G."/>
            <person name="Hulsmann N."/>
            <person name="Schleicher M."/>
            <person name="Noegel A.A."/>
            <person name="Eichinger L."/>
            <person name="Gallinger C."/>
            <person name="Pawlowski J."/>
            <person name="Sierra R."/>
            <person name="Euteneuer U."/>
            <person name="Pillet L."/>
            <person name="Moustafa A."/>
            <person name="Platzer M."/>
            <person name="Groth M."/>
            <person name="Szafranski K."/>
            <person name="Schliwa M."/>
        </authorList>
    </citation>
    <scope>NUCLEOTIDE SEQUENCE [LARGE SCALE GENOMIC DNA]</scope>
</reference>
<organism evidence="1 2">
    <name type="scientific">Reticulomyxa filosa</name>
    <dbReference type="NCBI Taxonomy" id="46433"/>
    <lineage>
        <taxon>Eukaryota</taxon>
        <taxon>Sar</taxon>
        <taxon>Rhizaria</taxon>
        <taxon>Retaria</taxon>
        <taxon>Foraminifera</taxon>
        <taxon>Monothalamids</taxon>
        <taxon>Reticulomyxidae</taxon>
        <taxon>Reticulomyxa</taxon>
    </lineage>
</organism>
<dbReference type="AlphaFoldDB" id="X6LJX4"/>
<proteinExistence type="predicted"/>
<sequence length="101" mass="11757">MIYQTNQAITIDGFLSQKIKIQKKKQLNVKLQLINIKYNIIKSDEDVKKEFENNEPIFEIIWTSFQQPAILKNVKEAGVTNCRKLFEQNILVASEGNNMKI</sequence>
<accession>X6LJX4</accession>
<evidence type="ECO:0000313" key="1">
    <source>
        <dbReference type="EMBL" id="ETO01427.1"/>
    </source>
</evidence>
<protein>
    <submittedName>
        <fullName evidence="1">Uncharacterized protein</fullName>
    </submittedName>
</protein>
<comment type="caution">
    <text evidence="1">The sequence shown here is derived from an EMBL/GenBank/DDBJ whole genome shotgun (WGS) entry which is preliminary data.</text>
</comment>
<dbReference type="Proteomes" id="UP000023152">
    <property type="component" value="Unassembled WGS sequence"/>
</dbReference>
<dbReference type="EMBL" id="ASPP01038345">
    <property type="protein sequence ID" value="ETO01427.1"/>
    <property type="molecule type" value="Genomic_DNA"/>
</dbReference>
<evidence type="ECO:0000313" key="2">
    <source>
        <dbReference type="Proteomes" id="UP000023152"/>
    </source>
</evidence>
<name>X6LJX4_RETFI</name>
<keyword evidence="2" id="KW-1185">Reference proteome</keyword>
<gene>
    <name evidence="1" type="ORF">RFI_36013</name>
</gene>